<sequence>MSLWGLDGATLAVIRTRRGLEVFEGAVRAGYVEAVEADPVYVVQYATLLKLSKRILKRPSNMYVLPRIHDNSLQASVPRGHPLASREPL</sequence>
<organism evidence="1">
    <name type="scientific">Ignisphaera aggregans</name>
    <dbReference type="NCBI Taxonomy" id="334771"/>
    <lineage>
        <taxon>Archaea</taxon>
        <taxon>Thermoproteota</taxon>
        <taxon>Thermoprotei</taxon>
        <taxon>Desulfurococcales</taxon>
        <taxon>Desulfurococcaceae</taxon>
        <taxon>Ignisphaera</taxon>
    </lineage>
</organism>
<dbReference type="AlphaFoldDB" id="A0A7J3YTT0"/>
<evidence type="ECO:0000313" key="1">
    <source>
        <dbReference type="EMBL" id="HHP92096.1"/>
    </source>
</evidence>
<gene>
    <name evidence="1" type="ORF">ENM70_00485</name>
</gene>
<comment type="caution">
    <text evidence="1">The sequence shown here is derived from an EMBL/GenBank/DDBJ whole genome shotgun (WGS) entry which is preliminary data.</text>
</comment>
<proteinExistence type="predicted"/>
<dbReference type="EMBL" id="DRYU01000007">
    <property type="protein sequence ID" value="HHP92096.1"/>
    <property type="molecule type" value="Genomic_DNA"/>
</dbReference>
<name>A0A7J3YTT0_9CREN</name>
<protein>
    <submittedName>
        <fullName evidence="1">Uncharacterized protein</fullName>
    </submittedName>
</protein>
<reference evidence="1" key="1">
    <citation type="journal article" date="2020" name="mSystems">
        <title>Genome- and Community-Level Interaction Insights into Carbon Utilization and Element Cycling Functions of Hydrothermarchaeota in Hydrothermal Sediment.</title>
        <authorList>
            <person name="Zhou Z."/>
            <person name="Liu Y."/>
            <person name="Xu W."/>
            <person name="Pan J."/>
            <person name="Luo Z.H."/>
            <person name="Li M."/>
        </authorList>
    </citation>
    <scope>NUCLEOTIDE SEQUENCE [LARGE SCALE GENOMIC DNA]</scope>
    <source>
        <strain evidence="1">SpSt-1109</strain>
    </source>
</reference>
<accession>A0A7J3YTT0</accession>